<dbReference type="GeneID" id="5033476"/>
<accession>A0DB77</accession>
<keyword evidence="3" id="KW-1185">Reference proteome</keyword>
<dbReference type="HOGENOM" id="CLU_1279831_0_0_1"/>
<name>A0DB77_PARTE</name>
<evidence type="ECO:0000256" key="1">
    <source>
        <dbReference type="SAM" id="MobiDB-lite"/>
    </source>
</evidence>
<evidence type="ECO:0000313" key="3">
    <source>
        <dbReference type="Proteomes" id="UP000000600"/>
    </source>
</evidence>
<evidence type="ECO:0000313" key="2">
    <source>
        <dbReference type="EMBL" id="CAK80294.1"/>
    </source>
</evidence>
<dbReference type="KEGG" id="ptm:GSPATT00015188001"/>
<dbReference type="InParanoid" id="A0DB77"/>
<dbReference type="EMBL" id="CT868363">
    <property type="protein sequence ID" value="CAK80294.1"/>
    <property type="molecule type" value="Genomic_DNA"/>
</dbReference>
<feature type="compositionally biased region" description="Polar residues" evidence="1">
    <location>
        <begin position="7"/>
        <end position="24"/>
    </location>
</feature>
<reference evidence="2 3" key="1">
    <citation type="journal article" date="2006" name="Nature">
        <title>Global trends of whole-genome duplications revealed by the ciliate Paramecium tetraurelia.</title>
        <authorList>
            <consortium name="Genoscope"/>
            <person name="Aury J.-M."/>
            <person name="Jaillon O."/>
            <person name="Duret L."/>
            <person name="Noel B."/>
            <person name="Jubin C."/>
            <person name="Porcel B.M."/>
            <person name="Segurens B."/>
            <person name="Daubin V."/>
            <person name="Anthouard V."/>
            <person name="Aiach N."/>
            <person name="Arnaiz O."/>
            <person name="Billaut A."/>
            <person name="Beisson J."/>
            <person name="Blanc I."/>
            <person name="Bouhouche K."/>
            <person name="Camara F."/>
            <person name="Duharcourt S."/>
            <person name="Guigo R."/>
            <person name="Gogendeau D."/>
            <person name="Katinka M."/>
            <person name="Keller A.-M."/>
            <person name="Kissmehl R."/>
            <person name="Klotz C."/>
            <person name="Koll F."/>
            <person name="Le Moue A."/>
            <person name="Lepere C."/>
            <person name="Malinsky S."/>
            <person name="Nowacki M."/>
            <person name="Nowak J.K."/>
            <person name="Plattner H."/>
            <person name="Poulain J."/>
            <person name="Ruiz F."/>
            <person name="Serrano V."/>
            <person name="Zagulski M."/>
            <person name="Dessen P."/>
            <person name="Betermier M."/>
            <person name="Weissenbach J."/>
            <person name="Scarpelli C."/>
            <person name="Schachter V."/>
            <person name="Sperling L."/>
            <person name="Meyer E."/>
            <person name="Cohen J."/>
            <person name="Wincker P."/>
        </authorList>
    </citation>
    <scope>NUCLEOTIDE SEQUENCE [LARGE SCALE GENOMIC DNA]</scope>
    <source>
        <strain evidence="2 3">Stock d4-2</strain>
    </source>
</reference>
<gene>
    <name evidence="2" type="ORF">GSPATT00015188001</name>
</gene>
<dbReference type="RefSeq" id="XP_001447691.1">
    <property type="nucleotide sequence ID" value="XM_001447654.1"/>
</dbReference>
<feature type="region of interest" description="Disordered" evidence="1">
    <location>
        <begin position="1"/>
        <end position="34"/>
    </location>
</feature>
<protein>
    <submittedName>
        <fullName evidence="2">Uncharacterized protein</fullName>
    </submittedName>
</protein>
<organism evidence="2 3">
    <name type="scientific">Paramecium tetraurelia</name>
    <dbReference type="NCBI Taxonomy" id="5888"/>
    <lineage>
        <taxon>Eukaryota</taxon>
        <taxon>Sar</taxon>
        <taxon>Alveolata</taxon>
        <taxon>Ciliophora</taxon>
        <taxon>Intramacronucleata</taxon>
        <taxon>Oligohymenophorea</taxon>
        <taxon>Peniculida</taxon>
        <taxon>Parameciidae</taxon>
        <taxon>Paramecium</taxon>
    </lineage>
</organism>
<sequence>MFPNPIPQSKQRGISQPSRGQPVSVTFKRRRPDKQRERTNYFFKKYLALQRNRETVQQLQLKQHQIIKPERIFNRRQWMKTKSYSLESISKHRITRCRSCNQNHYLSKEQIPLQVFNNSVQYLPSKKTQELYQSIIEQDGLVYKIKIMIDGQLFKIMATTEEQSYTRVLEMMKSDGILLLKNVFQNDYQKLVGSLQISNKITIKGIELIETHGNFG</sequence>
<proteinExistence type="predicted"/>
<dbReference type="Proteomes" id="UP000000600">
    <property type="component" value="Unassembled WGS sequence"/>
</dbReference>
<dbReference type="AlphaFoldDB" id="A0DB77"/>